<keyword evidence="3" id="KW-1185">Reference proteome</keyword>
<dbReference type="OrthoDB" id="710608at2"/>
<dbReference type="RefSeq" id="WP_090630828.1">
    <property type="nucleotide sequence ID" value="NZ_FOQO01000012.1"/>
</dbReference>
<feature type="transmembrane region" description="Helical" evidence="1">
    <location>
        <begin position="41"/>
        <end position="60"/>
    </location>
</feature>
<protein>
    <recommendedName>
        <fullName evidence="4">DUF3325 domain-containing protein</fullName>
    </recommendedName>
</protein>
<dbReference type="EMBL" id="FOQO01000012">
    <property type="protein sequence ID" value="SFJ69329.1"/>
    <property type="molecule type" value="Genomic_DNA"/>
</dbReference>
<proteinExistence type="predicted"/>
<evidence type="ECO:0000256" key="1">
    <source>
        <dbReference type="SAM" id="Phobius"/>
    </source>
</evidence>
<evidence type="ECO:0000313" key="3">
    <source>
        <dbReference type="Proteomes" id="UP000198670"/>
    </source>
</evidence>
<organism evidence="2 3">
    <name type="scientific">Parapedobacter indicus</name>
    <dbReference type="NCBI Taxonomy" id="1477437"/>
    <lineage>
        <taxon>Bacteria</taxon>
        <taxon>Pseudomonadati</taxon>
        <taxon>Bacteroidota</taxon>
        <taxon>Sphingobacteriia</taxon>
        <taxon>Sphingobacteriales</taxon>
        <taxon>Sphingobacteriaceae</taxon>
        <taxon>Parapedobacter</taxon>
    </lineage>
</organism>
<keyword evidence="1" id="KW-1133">Transmembrane helix</keyword>
<evidence type="ECO:0000313" key="2">
    <source>
        <dbReference type="EMBL" id="SFJ69329.1"/>
    </source>
</evidence>
<keyword evidence="1" id="KW-0812">Transmembrane</keyword>
<sequence length="110" mass="11959">MYSTIFIGIFLGTLLFFVASDKVKAESKPRWLQKMARKPVFARILGTLIFVACWAVVACLQGLGSGTFAMVGYLMASYSLLVLLRPLHTVNTTSLAAVAVAALLLETLIF</sequence>
<gene>
    <name evidence="2" type="ORF">SAMN05444682_112145</name>
</gene>
<evidence type="ECO:0008006" key="4">
    <source>
        <dbReference type="Google" id="ProtNLM"/>
    </source>
</evidence>
<name>A0A1I3TFV3_9SPHI</name>
<dbReference type="AlphaFoldDB" id="A0A1I3TFV3"/>
<dbReference type="STRING" id="1477437.SAMN05444682_112145"/>
<dbReference type="Proteomes" id="UP000198670">
    <property type="component" value="Unassembled WGS sequence"/>
</dbReference>
<accession>A0A1I3TFV3</accession>
<feature type="transmembrane region" description="Helical" evidence="1">
    <location>
        <begin position="67"/>
        <end position="84"/>
    </location>
</feature>
<keyword evidence="1" id="KW-0472">Membrane</keyword>
<reference evidence="2 3" key="1">
    <citation type="submission" date="2016-10" db="EMBL/GenBank/DDBJ databases">
        <authorList>
            <person name="de Groot N.N."/>
        </authorList>
    </citation>
    <scope>NUCLEOTIDE SEQUENCE [LARGE SCALE GENOMIC DNA]</scope>
    <source>
        <strain evidence="2 3">RK1</strain>
    </source>
</reference>